<keyword evidence="5" id="KW-1185">Reference proteome</keyword>
<dbReference type="PANTHER" id="PTHR13789:SF147">
    <property type="entry name" value="PUTATIVE (AFU_ORTHOLOGUE AFUA_2G01950)-RELATED"/>
    <property type="match status" value="1"/>
</dbReference>
<comment type="similarity">
    <text evidence="1">Belongs to the paxM FAD-dependent monooxygenase family.</text>
</comment>
<dbReference type="SUPFAM" id="SSF51905">
    <property type="entry name" value="FAD/NAD(P)-binding domain"/>
    <property type="match status" value="1"/>
</dbReference>
<dbReference type="OrthoDB" id="16820at2759"/>
<reference evidence="4 5" key="1">
    <citation type="submission" date="2020-05" db="EMBL/GenBank/DDBJ databases">
        <title>Identification and distribution of gene clusters putatively required for synthesis of sphingolipid metabolism inhibitors in phylogenetically diverse species of the filamentous fungus Fusarium.</title>
        <authorList>
            <person name="Kim H.-S."/>
            <person name="Busman M."/>
            <person name="Brown D.W."/>
            <person name="Divon H."/>
            <person name="Uhlig S."/>
            <person name="Proctor R.H."/>
        </authorList>
    </citation>
    <scope>NUCLEOTIDE SEQUENCE [LARGE SCALE GENOMIC DNA]</scope>
    <source>
        <strain evidence="4 5">NRRL 66235</strain>
    </source>
</reference>
<evidence type="ECO:0008006" key="6">
    <source>
        <dbReference type="Google" id="ProtNLM"/>
    </source>
</evidence>
<evidence type="ECO:0000256" key="3">
    <source>
        <dbReference type="ARBA" id="ARBA00023033"/>
    </source>
</evidence>
<evidence type="ECO:0000313" key="4">
    <source>
        <dbReference type="EMBL" id="KAF5707606.1"/>
    </source>
</evidence>
<evidence type="ECO:0000256" key="2">
    <source>
        <dbReference type="ARBA" id="ARBA00023002"/>
    </source>
</evidence>
<accession>A0A8H6D7V4</accession>
<keyword evidence="3" id="KW-0503">Monooxygenase</keyword>
<name>A0A8H6D7V4_9HYPO</name>
<dbReference type="GO" id="GO:0004497">
    <property type="term" value="F:monooxygenase activity"/>
    <property type="evidence" value="ECO:0007669"/>
    <property type="project" value="UniProtKB-KW"/>
</dbReference>
<proteinExistence type="inferred from homology"/>
<dbReference type="InterPro" id="IPR050493">
    <property type="entry name" value="FAD-dep_Monooxygenase_BioMet"/>
</dbReference>
<gene>
    <name evidence="4" type="ORF">FMUND_11014</name>
</gene>
<organism evidence="4 5">
    <name type="scientific">Fusarium mundagurra</name>
    <dbReference type="NCBI Taxonomy" id="1567541"/>
    <lineage>
        <taxon>Eukaryota</taxon>
        <taxon>Fungi</taxon>
        <taxon>Dikarya</taxon>
        <taxon>Ascomycota</taxon>
        <taxon>Pezizomycotina</taxon>
        <taxon>Sordariomycetes</taxon>
        <taxon>Hypocreomycetidae</taxon>
        <taxon>Hypocreales</taxon>
        <taxon>Nectriaceae</taxon>
        <taxon>Fusarium</taxon>
        <taxon>Fusarium fujikuroi species complex</taxon>
    </lineage>
</organism>
<sequence>MKNLNVIVVGAGIGGLATALAFATDGHRVKVLDGVIEFAEVGAGIRVPPNSSRLCKSWGVDFDSVPKQIAKGIRFVDWKNNGLLDVPYDDMISKHGAPYYFFHRADFVDIMLKAAKKDPNIKIITRSKVIEYDLQRPAVRTESGDWYAADLVMSAEDIKSSIRDEVNGEPIEPVDTGDVAYRILVPTASLLKDPETPAWPRIRSKTSDAWRYYRYTRRRGQLLLRLTIIIQGS</sequence>
<dbReference type="InterPro" id="IPR036188">
    <property type="entry name" value="FAD/NAD-bd_sf"/>
</dbReference>
<dbReference type="EMBL" id="JAAOAN010000415">
    <property type="protein sequence ID" value="KAF5707606.1"/>
    <property type="molecule type" value="Genomic_DNA"/>
</dbReference>
<dbReference type="PANTHER" id="PTHR13789">
    <property type="entry name" value="MONOOXYGENASE"/>
    <property type="match status" value="1"/>
</dbReference>
<protein>
    <recommendedName>
        <fullName evidence="6">FAD-binding domain-containing protein</fullName>
    </recommendedName>
</protein>
<dbReference type="AlphaFoldDB" id="A0A8H6D7V4"/>
<comment type="caution">
    <text evidence="4">The sequence shown here is derived from an EMBL/GenBank/DDBJ whole genome shotgun (WGS) entry which is preliminary data.</text>
</comment>
<dbReference type="Proteomes" id="UP000544331">
    <property type="component" value="Unassembled WGS sequence"/>
</dbReference>
<evidence type="ECO:0000256" key="1">
    <source>
        <dbReference type="ARBA" id="ARBA00007992"/>
    </source>
</evidence>
<dbReference type="Gene3D" id="3.50.50.60">
    <property type="entry name" value="FAD/NAD(P)-binding domain"/>
    <property type="match status" value="1"/>
</dbReference>
<evidence type="ECO:0000313" key="5">
    <source>
        <dbReference type="Proteomes" id="UP000544331"/>
    </source>
</evidence>
<keyword evidence="2" id="KW-0560">Oxidoreductase</keyword>